<protein>
    <submittedName>
        <fullName evidence="1">Uncharacterized protein</fullName>
    </submittedName>
</protein>
<dbReference type="EMBL" id="FQUL01000027">
    <property type="protein sequence ID" value="SHE82406.1"/>
    <property type="molecule type" value="Genomic_DNA"/>
</dbReference>
<accession>A0A1M4WMD4</accession>
<proteinExistence type="predicted"/>
<keyword evidence="2" id="KW-1185">Reference proteome</keyword>
<dbReference type="Proteomes" id="UP000184295">
    <property type="component" value="Unassembled WGS sequence"/>
</dbReference>
<evidence type="ECO:0000313" key="2">
    <source>
        <dbReference type="Proteomes" id="UP000184295"/>
    </source>
</evidence>
<sequence length="46" mass="4981">MATQAITVDADANGTGTVSDMAYSRSKMDAYDSQSIYDSTKTLRKD</sequence>
<gene>
    <name evidence="1" type="ORF">SAMN02745225_01716</name>
</gene>
<name>A0A1M4WMD4_9ACTN</name>
<organism evidence="1 2">
    <name type="scientific">Ferrithrix thermotolerans DSM 19514</name>
    <dbReference type="NCBI Taxonomy" id="1121881"/>
    <lineage>
        <taxon>Bacteria</taxon>
        <taxon>Bacillati</taxon>
        <taxon>Actinomycetota</taxon>
        <taxon>Acidimicrobiia</taxon>
        <taxon>Acidimicrobiales</taxon>
        <taxon>Acidimicrobiaceae</taxon>
        <taxon>Ferrithrix</taxon>
    </lineage>
</organism>
<evidence type="ECO:0000313" key="1">
    <source>
        <dbReference type="EMBL" id="SHE82406.1"/>
    </source>
</evidence>
<dbReference type="STRING" id="1121881.SAMN02745225_01716"/>
<dbReference type="AlphaFoldDB" id="A0A1M4WMD4"/>
<reference evidence="2" key="1">
    <citation type="submission" date="2016-11" db="EMBL/GenBank/DDBJ databases">
        <authorList>
            <person name="Varghese N."/>
            <person name="Submissions S."/>
        </authorList>
    </citation>
    <scope>NUCLEOTIDE SEQUENCE [LARGE SCALE GENOMIC DNA]</scope>
    <source>
        <strain evidence="2">DSM 19514</strain>
    </source>
</reference>